<evidence type="ECO:0000313" key="2">
    <source>
        <dbReference type="Proteomes" id="UP000008142"/>
    </source>
</evidence>
<name>F0UM61_AJEC8</name>
<gene>
    <name evidence="1" type="ORF">HCEG_06473</name>
</gene>
<dbReference type="EMBL" id="DS990640">
    <property type="protein sequence ID" value="EGC47258.1"/>
    <property type="molecule type" value="Genomic_DNA"/>
</dbReference>
<dbReference type="STRING" id="544711.F0UM61"/>
<dbReference type="Proteomes" id="UP000008142">
    <property type="component" value="Unassembled WGS sequence"/>
</dbReference>
<evidence type="ECO:0000313" key="1">
    <source>
        <dbReference type="EMBL" id="EGC47258.1"/>
    </source>
</evidence>
<reference evidence="2" key="1">
    <citation type="submission" date="2008-07" db="EMBL/GenBank/DDBJ databases">
        <title>Annotation of Ajellomyces capsulatus strain H88.</title>
        <authorList>
            <person name="Champion M."/>
            <person name="Cuomo C."/>
            <person name="Ma L.-J."/>
            <person name="Henn M.R."/>
            <person name="Sil A."/>
            <person name="Goldman B."/>
            <person name="Young S.K."/>
            <person name="Kodira C.D."/>
            <person name="Zeng Q."/>
            <person name="Koehrsen M."/>
            <person name="Alvarado L."/>
            <person name="Berlin A."/>
            <person name="Borenstein D."/>
            <person name="Chen Z."/>
            <person name="Engels R."/>
            <person name="Freedman E."/>
            <person name="Gellesch M."/>
            <person name="Goldberg J."/>
            <person name="Griggs A."/>
            <person name="Gujja S."/>
            <person name="Heiman D."/>
            <person name="Hepburn T."/>
            <person name="Howarth C."/>
            <person name="Jen D."/>
            <person name="Larson L."/>
            <person name="Lewis B."/>
            <person name="Mehta T."/>
            <person name="Park D."/>
            <person name="Pearson M."/>
            <person name="Roberts A."/>
            <person name="Saif S."/>
            <person name="Shea T."/>
            <person name="Shenoy N."/>
            <person name="Sisk P."/>
            <person name="Stolte C."/>
            <person name="Sykes S."/>
            <person name="Walk T."/>
            <person name="White J."/>
            <person name="Yandava C."/>
            <person name="Klein B."/>
            <person name="McEwen J.G."/>
            <person name="Puccia R."/>
            <person name="Goldman G.H."/>
            <person name="Felipe M.S."/>
            <person name="Nino-Vega G."/>
            <person name="San-Blas G."/>
            <person name="Taylor J."/>
            <person name="Mendoza L."/>
            <person name="Galagan J."/>
            <person name="Nusbaum C."/>
            <person name="Birren B."/>
        </authorList>
    </citation>
    <scope>NUCLEOTIDE SEQUENCE [LARGE SCALE GENOMIC DNA]</scope>
    <source>
        <strain evidence="2">H88</strain>
    </source>
</reference>
<accession>F0UM61</accession>
<protein>
    <submittedName>
        <fullName evidence="1">Uncharacterized protein</fullName>
    </submittedName>
</protein>
<dbReference type="AlphaFoldDB" id="F0UM61"/>
<sequence>MSQWLQGQMTHLFSHCLLKSLNSSSGVFHGYGFAFLLIQSHFQPFFHGSNCRYKTELTESDSDVPCDRHRGKHKHQQLHYRLSTSVLKKVVAAAATNDLNDDTDLKNDTDNEILLEDEDNNYSSGIRHLIACMKNH</sequence>
<dbReference type="HOGENOM" id="CLU_1874843_0_0_1"/>
<proteinExistence type="predicted"/>
<organism evidence="2">
    <name type="scientific">Ajellomyces capsulatus (strain H88)</name>
    <name type="common">Darling's disease fungus</name>
    <name type="synonym">Histoplasma capsulatum</name>
    <dbReference type="NCBI Taxonomy" id="544711"/>
    <lineage>
        <taxon>Eukaryota</taxon>
        <taxon>Fungi</taxon>
        <taxon>Dikarya</taxon>
        <taxon>Ascomycota</taxon>
        <taxon>Pezizomycotina</taxon>
        <taxon>Eurotiomycetes</taxon>
        <taxon>Eurotiomycetidae</taxon>
        <taxon>Onygenales</taxon>
        <taxon>Ajellomycetaceae</taxon>
        <taxon>Histoplasma</taxon>
    </lineage>
</organism>